<feature type="region of interest" description="Disordered" evidence="1">
    <location>
        <begin position="1"/>
        <end position="40"/>
    </location>
</feature>
<name>A0A8J3IYW6_9CHLR</name>
<protein>
    <submittedName>
        <fullName evidence="2">Uncharacterized protein</fullName>
    </submittedName>
</protein>
<accession>A0A8J3IYW6</accession>
<dbReference type="EMBL" id="BNJK01000002">
    <property type="protein sequence ID" value="GHO98581.1"/>
    <property type="molecule type" value="Genomic_DNA"/>
</dbReference>
<reference evidence="2" key="1">
    <citation type="submission" date="2020-10" db="EMBL/GenBank/DDBJ databases">
        <title>Taxonomic study of unclassified bacteria belonging to the class Ktedonobacteria.</title>
        <authorList>
            <person name="Yabe S."/>
            <person name="Wang C.M."/>
            <person name="Zheng Y."/>
            <person name="Sakai Y."/>
            <person name="Cavaletti L."/>
            <person name="Monciardini P."/>
            <person name="Donadio S."/>
        </authorList>
    </citation>
    <scope>NUCLEOTIDE SEQUENCE</scope>
    <source>
        <strain evidence="2">ID150040</strain>
    </source>
</reference>
<evidence type="ECO:0000313" key="3">
    <source>
        <dbReference type="Proteomes" id="UP000597444"/>
    </source>
</evidence>
<feature type="compositionally biased region" description="Basic and acidic residues" evidence="1">
    <location>
        <begin position="16"/>
        <end position="36"/>
    </location>
</feature>
<proteinExistence type="predicted"/>
<sequence>MGHGGMFLLNGSTPPTEEKAEMCQNDQDGKRSRVIPEEQGTDALKGIHKWVSGRWF</sequence>
<gene>
    <name evidence="2" type="ORF">KSF_086290</name>
</gene>
<dbReference type="Proteomes" id="UP000597444">
    <property type="component" value="Unassembled WGS sequence"/>
</dbReference>
<organism evidence="2 3">
    <name type="scientific">Reticulibacter mediterranei</name>
    <dbReference type="NCBI Taxonomy" id="2778369"/>
    <lineage>
        <taxon>Bacteria</taxon>
        <taxon>Bacillati</taxon>
        <taxon>Chloroflexota</taxon>
        <taxon>Ktedonobacteria</taxon>
        <taxon>Ktedonobacterales</taxon>
        <taxon>Reticulibacteraceae</taxon>
        <taxon>Reticulibacter</taxon>
    </lineage>
</organism>
<evidence type="ECO:0000313" key="2">
    <source>
        <dbReference type="EMBL" id="GHO98581.1"/>
    </source>
</evidence>
<evidence type="ECO:0000256" key="1">
    <source>
        <dbReference type="SAM" id="MobiDB-lite"/>
    </source>
</evidence>
<comment type="caution">
    <text evidence="2">The sequence shown here is derived from an EMBL/GenBank/DDBJ whole genome shotgun (WGS) entry which is preliminary data.</text>
</comment>
<dbReference type="AlphaFoldDB" id="A0A8J3IYW6"/>
<keyword evidence="3" id="KW-1185">Reference proteome</keyword>